<dbReference type="STRING" id="1009370.ALO_18305"/>
<organism evidence="1 2">
    <name type="scientific">Acetonema longum DSM 6540</name>
    <dbReference type="NCBI Taxonomy" id="1009370"/>
    <lineage>
        <taxon>Bacteria</taxon>
        <taxon>Bacillati</taxon>
        <taxon>Bacillota</taxon>
        <taxon>Negativicutes</taxon>
        <taxon>Acetonemataceae</taxon>
        <taxon>Acetonema</taxon>
    </lineage>
</organism>
<keyword evidence="2" id="KW-1185">Reference proteome</keyword>
<name>F7NNH0_9FIRM</name>
<evidence type="ECO:0000313" key="1">
    <source>
        <dbReference type="EMBL" id="EGO62411.1"/>
    </source>
</evidence>
<dbReference type="RefSeq" id="WP_004098651.1">
    <property type="nucleotide sequence ID" value="NZ_AFGF01000221.1"/>
</dbReference>
<accession>F7NNH0</accession>
<proteinExistence type="predicted"/>
<gene>
    <name evidence="1" type="ORF">ALO_18305</name>
</gene>
<dbReference type="eggNOG" id="ENOG5033MS4">
    <property type="taxonomic scope" value="Bacteria"/>
</dbReference>
<protein>
    <submittedName>
        <fullName evidence="1">Uncharacterized protein</fullName>
    </submittedName>
</protein>
<evidence type="ECO:0000313" key="2">
    <source>
        <dbReference type="Proteomes" id="UP000003240"/>
    </source>
</evidence>
<comment type="caution">
    <text evidence="1">The sequence shown here is derived from an EMBL/GenBank/DDBJ whole genome shotgun (WGS) entry which is preliminary data.</text>
</comment>
<dbReference type="EMBL" id="AFGF01000221">
    <property type="protein sequence ID" value="EGO62411.1"/>
    <property type="molecule type" value="Genomic_DNA"/>
</dbReference>
<dbReference type="Proteomes" id="UP000003240">
    <property type="component" value="Unassembled WGS sequence"/>
</dbReference>
<reference evidence="1 2" key="1">
    <citation type="journal article" date="2011" name="EMBO J.">
        <title>Structural diversity of bacterial flagellar motors.</title>
        <authorList>
            <person name="Chen S."/>
            <person name="Beeby M."/>
            <person name="Murphy G.E."/>
            <person name="Leadbetter J.R."/>
            <person name="Hendrixson D.R."/>
            <person name="Briegel A."/>
            <person name="Li Z."/>
            <person name="Shi J."/>
            <person name="Tocheva E.I."/>
            <person name="Muller A."/>
            <person name="Dobro M.J."/>
            <person name="Jensen G.J."/>
        </authorList>
    </citation>
    <scope>NUCLEOTIDE SEQUENCE [LARGE SCALE GENOMIC DNA]</scope>
    <source>
        <strain evidence="1 2">DSM 6540</strain>
    </source>
</reference>
<dbReference type="OrthoDB" id="1629734at2"/>
<dbReference type="AlphaFoldDB" id="F7NNH0"/>
<sequence length="66" mass="7716">MDQQMKRLLKRLTFLGYCSFQIQSIVTEAIGNNSFSEITSSQRAEVIRRLEMYEQLGSNYLEAYSK</sequence>